<keyword evidence="3" id="KW-1185">Reference proteome</keyword>
<feature type="transmembrane region" description="Helical" evidence="1">
    <location>
        <begin position="94"/>
        <end position="114"/>
    </location>
</feature>
<evidence type="ECO:0000256" key="1">
    <source>
        <dbReference type="SAM" id="Phobius"/>
    </source>
</evidence>
<dbReference type="STRING" id="1336337.A0A3N4K3V7"/>
<dbReference type="AlphaFoldDB" id="A0A3N4K3V7"/>
<evidence type="ECO:0000313" key="2">
    <source>
        <dbReference type="EMBL" id="RPB04009.1"/>
    </source>
</evidence>
<dbReference type="OrthoDB" id="202545at2759"/>
<sequence length="273" mass="30403">MNTLADNQANTPLLESAPTRYPPPYLLLLDLYVVLSNLPSLPGIFLPWRTSNPRAELYPYSLGNLSAILLGGLLILVGLLSLLLLPAWLFLPGVVWLCWFAGLAGVTWVLAWVLNGDEGDVVVSSGRYVRGEGAEEGEDEKWFFVNGVVTGEFWLKGNVDEIERQFGRRVWGVHNRSYGLVLDLLQCLIQRDLRYSSACIRSLYRNLRTALLELDPSSPTISKPKHKKIILLAHSQGALITSLVLDMLYADIPTSLLSRLEVYTFGNASNTFN</sequence>
<keyword evidence="1" id="KW-0812">Transmembrane</keyword>
<feature type="transmembrane region" description="Helical" evidence="1">
    <location>
        <begin position="25"/>
        <end position="46"/>
    </location>
</feature>
<name>A0A3N4K3V7_9PEZI</name>
<dbReference type="PANTHER" id="PTHR42044:SF2">
    <property type="entry name" value="DUF676 DOMAIN-CONTAINING PROTEIN"/>
    <property type="match status" value="1"/>
</dbReference>
<keyword evidence="1" id="KW-1133">Transmembrane helix</keyword>
<dbReference type="InterPro" id="IPR029058">
    <property type="entry name" value="AB_hydrolase_fold"/>
</dbReference>
<dbReference type="SUPFAM" id="SSF53474">
    <property type="entry name" value="alpha/beta-Hydrolases"/>
    <property type="match status" value="1"/>
</dbReference>
<evidence type="ECO:0008006" key="4">
    <source>
        <dbReference type="Google" id="ProtNLM"/>
    </source>
</evidence>
<dbReference type="Proteomes" id="UP000276215">
    <property type="component" value="Unassembled WGS sequence"/>
</dbReference>
<proteinExistence type="predicted"/>
<feature type="transmembrane region" description="Helical" evidence="1">
    <location>
        <begin position="67"/>
        <end position="88"/>
    </location>
</feature>
<dbReference type="PANTHER" id="PTHR42044">
    <property type="entry name" value="DUF676 DOMAIN-CONTAINING PROTEIN-RELATED"/>
    <property type="match status" value="1"/>
</dbReference>
<gene>
    <name evidence="2" type="ORF">L873DRAFT_1800012</name>
</gene>
<organism evidence="2 3">
    <name type="scientific">Choiromyces venosus 120613-1</name>
    <dbReference type="NCBI Taxonomy" id="1336337"/>
    <lineage>
        <taxon>Eukaryota</taxon>
        <taxon>Fungi</taxon>
        <taxon>Dikarya</taxon>
        <taxon>Ascomycota</taxon>
        <taxon>Pezizomycotina</taxon>
        <taxon>Pezizomycetes</taxon>
        <taxon>Pezizales</taxon>
        <taxon>Tuberaceae</taxon>
        <taxon>Choiromyces</taxon>
    </lineage>
</organism>
<dbReference type="EMBL" id="ML120360">
    <property type="protein sequence ID" value="RPB04009.1"/>
    <property type="molecule type" value="Genomic_DNA"/>
</dbReference>
<protein>
    <recommendedName>
        <fullName evidence="4">DUF676 domain-containing protein</fullName>
    </recommendedName>
</protein>
<keyword evidence="1" id="KW-0472">Membrane</keyword>
<accession>A0A3N4K3V7</accession>
<evidence type="ECO:0000313" key="3">
    <source>
        <dbReference type="Proteomes" id="UP000276215"/>
    </source>
</evidence>
<reference evidence="2 3" key="1">
    <citation type="journal article" date="2018" name="Nat. Ecol. Evol.">
        <title>Pezizomycetes genomes reveal the molecular basis of ectomycorrhizal truffle lifestyle.</title>
        <authorList>
            <person name="Murat C."/>
            <person name="Payen T."/>
            <person name="Noel B."/>
            <person name="Kuo A."/>
            <person name="Morin E."/>
            <person name="Chen J."/>
            <person name="Kohler A."/>
            <person name="Krizsan K."/>
            <person name="Balestrini R."/>
            <person name="Da Silva C."/>
            <person name="Montanini B."/>
            <person name="Hainaut M."/>
            <person name="Levati E."/>
            <person name="Barry K.W."/>
            <person name="Belfiori B."/>
            <person name="Cichocki N."/>
            <person name="Clum A."/>
            <person name="Dockter R.B."/>
            <person name="Fauchery L."/>
            <person name="Guy J."/>
            <person name="Iotti M."/>
            <person name="Le Tacon F."/>
            <person name="Lindquist E.A."/>
            <person name="Lipzen A."/>
            <person name="Malagnac F."/>
            <person name="Mello A."/>
            <person name="Molinier V."/>
            <person name="Miyauchi S."/>
            <person name="Poulain J."/>
            <person name="Riccioni C."/>
            <person name="Rubini A."/>
            <person name="Sitrit Y."/>
            <person name="Splivallo R."/>
            <person name="Traeger S."/>
            <person name="Wang M."/>
            <person name="Zifcakova L."/>
            <person name="Wipf D."/>
            <person name="Zambonelli A."/>
            <person name="Paolocci F."/>
            <person name="Nowrousian M."/>
            <person name="Ottonello S."/>
            <person name="Baldrian P."/>
            <person name="Spatafora J.W."/>
            <person name="Henrissat B."/>
            <person name="Nagy L.G."/>
            <person name="Aury J.M."/>
            <person name="Wincker P."/>
            <person name="Grigoriev I.V."/>
            <person name="Bonfante P."/>
            <person name="Martin F.M."/>
        </authorList>
    </citation>
    <scope>NUCLEOTIDE SEQUENCE [LARGE SCALE GENOMIC DNA]</scope>
    <source>
        <strain evidence="2 3">120613-1</strain>
    </source>
</reference>
<feature type="non-terminal residue" evidence="2">
    <location>
        <position position="273"/>
    </location>
</feature>